<gene>
    <name evidence="3" type="ORF">EJ03DRAFT_346686</name>
</gene>
<evidence type="ECO:0000259" key="2">
    <source>
        <dbReference type="Pfam" id="PF26640"/>
    </source>
</evidence>
<dbReference type="OrthoDB" id="20872at2759"/>
<dbReference type="InterPro" id="IPR058525">
    <property type="entry name" value="DUF8212"/>
</dbReference>
<organism evidence="3 4">
    <name type="scientific">Teratosphaeria nubilosa</name>
    <dbReference type="NCBI Taxonomy" id="161662"/>
    <lineage>
        <taxon>Eukaryota</taxon>
        <taxon>Fungi</taxon>
        <taxon>Dikarya</taxon>
        <taxon>Ascomycota</taxon>
        <taxon>Pezizomycotina</taxon>
        <taxon>Dothideomycetes</taxon>
        <taxon>Dothideomycetidae</taxon>
        <taxon>Mycosphaerellales</taxon>
        <taxon>Teratosphaeriaceae</taxon>
        <taxon>Teratosphaeria</taxon>
    </lineage>
</organism>
<dbReference type="Pfam" id="PF06985">
    <property type="entry name" value="HET"/>
    <property type="match status" value="1"/>
</dbReference>
<sequence length="259" mass="30368">MWLLNVLTYKLKFFNSLSDVQYTILSHTWGEEEVLYRDLEHLETAQTKLGWTKIRYICQQTIEDGLLWTWIDTCCIDKHSSTELSEAINSMFSWYQSAAVCHAYFAETWDSLCVDDAVKWRRFEESRWWTRGWTLQELLAPQKVCFWDCHWAPYGQLQDLAARVSRITSIELDVLLKIKALDDVCVARKFSWASSRETTRVEDEAYALLGILGVSLPIIYGEGSKAFRRLQEEFIKSSTDLSIFAWSRQVSTSRWRTPE</sequence>
<dbReference type="AlphaFoldDB" id="A0A6G1KSU9"/>
<proteinExistence type="predicted"/>
<dbReference type="PANTHER" id="PTHR10622">
    <property type="entry name" value="HET DOMAIN-CONTAINING PROTEIN"/>
    <property type="match status" value="1"/>
</dbReference>
<dbReference type="Pfam" id="PF26640">
    <property type="entry name" value="DUF8212"/>
    <property type="match status" value="1"/>
</dbReference>
<feature type="domain" description="DUF8212" evidence="2">
    <location>
        <begin position="225"/>
        <end position="251"/>
    </location>
</feature>
<name>A0A6G1KSU9_9PEZI</name>
<evidence type="ECO:0000313" key="3">
    <source>
        <dbReference type="EMBL" id="KAF2763685.1"/>
    </source>
</evidence>
<evidence type="ECO:0000313" key="4">
    <source>
        <dbReference type="Proteomes" id="UP000799436"/>
    </source>
</evidence>
<protein>
    <submittedName>
        <fullName evidence="3">HET-domain-containing protein</fullName>
    </submittedName>
</protein>
<reference evidence="3" key="1">
    <citation type="journal article" date="2020" name="Stud. Mycol.">
        <title>101 Dothideomycetes genomes: a test case for predicting lifestyles and emergence of pathogens.</title>
        <authorList>
            <person name="Haridas S."/>
            <person name="Albert R."/>
            <person name="Binder M."/>
            <person name="Bloem J."/>
            <person name="Labutti K."/>
            <person name="Salamov A."/>
            <person name="Andreopoulos B."/>
            <person name="Baker S."/>
            <person name="Barry K."/>
            <person name="Bills G."/>
            <person name="Bluhm B."/>
            <person name="Cannon C."/>
            <person name="Castanera R."/>
            <person name="Culley D."/>
            <person name="Daum C."/>
            <person name="Ezra D."/>
            <person name="Gonzalez J."/>
            <person name="Henrissat B."/>
            <person name="Kuo A."/>
            <person name="Liang C."/>
            <person name="Lipzen A."/>
            <person name="Lutzoni F."/>
            <person name="Magnuson J."/>
            <person name="Mondo S."/>
            <person name="Nolan M."/>
            <person name="Ohm R."/>
            <person name="Pangilinan J."/>
            <person name="Park H.-J."/>
            <person name="Ramirez L."/>
            <person name="Alfaro M."/>
            <person name="Sun H."/>
            <person name="Tritt A."/>
            <person name="Yoshinaga Y."/>
            <person name="Zwiers L.-H."/>
            <person name="Turgeon B."/>
            <person name="Goodwin S."/>
            <person name="Spatafora J."/>
            <person name="Crous P."/>
            <person name="Grigoriev I."/>
        </authorList>
    </citation>
    <scope>NUCLEOTIDE SEQUENCE</scope>
    <source>
        <strain evidence="3">CBS 116005</strain>
    </source>
</reference>
<keyword evidence="4" id="KW-1185">Reference proteome</keyword>
<feature type="domain" description="Heterokaryon incompatibility" evidence="1">
    <location>
        <begin position="22"/>
        <end position="108"/>
    </location>
</feature>
<dbReference type="Proteomes" id="UP000799436">
    <property type="component" value="Unassembled WGS sequence"/>
</dbReference>
<dbReference type="InterPro" id="IPR010730">
    <property type="entry name" value="HET"/>
</dbReference>
<evidence type="ECO:0000259" key="1">
    <source>
        <dbReference type="Pfam" id="PF06985"/>
    </source>
</evidence>
<accession>A0A6G1KSU9</accession>
<dbReference type="PANTHER" id="PTHR10622:SF10">
    <property type="entry name" value="HET DOMAIN-CONTAINING PROTEIN"/>
    <property type="match status" value="1"/>
</dbReference>
<dbReference type="EMBL" id="ML995974">
    <property type="protein sequence ID" value="KAF2763685.1"/>
    <property type="molecule type" value="Genomic_DNA"/>
</dbReference>